<dbReference type="EMBL" id="BDDD01001523">
    <property type="protein sequence ID" value="GAV76772.1"/>
    <property type="molecule type" value="Genomic_DNA"/>
</dbReference>
<feature type="repeat" description="PPR" evidence="3">
    <location>
        <begin position="266"/>
        <end position="300"/>
    </location>
</feature>
<evidence type="ECO:0000259" key="5">
    <source>
        <dbReference type="Pfam" id="PF17177"/>
    </source>
</evidence>
<evidence type="ECO:0000256" key="4">
    <source>
        <dbReference type="SAM" id="MobiDB-lite"/>
    </source>
</evidence>
<dbReference type="PANTHER" id="PTHR47447:SF27">
    <property type="entry name" value="PENTACOTRIPEPTIDE-REPEAT REGION OF PRORP DOMAIN-CONTAINING PROTEIN"/>
    <property type="match status" value="1"/>
</dbReference>
<dbReference type="InParanoid" id="A0A1Q3C9H8"/>
<organism evidence="6 7">
    <name type="scientific">Cephalotus follicularis</name>
    <name type="common">Albany pitcher plant</name>
    <dbReference type="NCBI Taxonomy" id="3775"/>
    <lineage>
        <taxon>Eukaryota</taxon>
        <taxon>Viridiplantae</taxon>
        <taxon>Streptophyta</taxon>
        <taxon>Embryophyta</taxon>
        <taxon>Tracheophyta</taxon>
        <taxon>Spermatophyta</taxon>
        <taxon>Magnoliopsida</taxon>
        <taxon>eudicotyledons</taxon>
        <taxon>Gunneridae</taxon>
        <taxon>Pentapetalae</taxon>
        <taxon>rosids</taxon>
        <taxon>fabids</taxon>
        <taxon>Oxalidales</taxon>
        <taxon>Cephalotaceae</taxon>
        <taxon>Cephalotus</taxon>
    </lineage>
</organism>
<feature type="repeat" description="PPR" evidence="3">
    <location>
        <begin position="161"/>
        <end position="195"/>
    </location>
</feature>
<name>A0A1Q3C9H8_CEPFO</name>
<reference evidence="7" key="1">
    <citation type="submission" date="2016-04" db="EMBL/GenBank/DDBJ databases">
        <title>Cephalotus genome sequencing.</title>
        <authorList>
            <person name="Fukushima K."/>
            <person name="Hasebe M."/>
            <person name="Fang X."/>
        </authorList>
    </citation>
    <scope>NUCLEOTIDE SEQUENCE [LARGE SCALE GENOMIC DNA]</scope>
    <source>
        <strain evidence="7">cv. St1</strain>
    </source>
</reference>
<feature type="repeat" description="PPR" evidence="3">
    <location>
        <begin position="231"/>
        <end position="265"/>
    </location>
</feature>
<dbReference type="InterPro" id="IPR033443">
    <property type="entry name" value="PROP1-like_PPR_dom"/>
</dbReference>
<comment type="similarity">
    <text evidence="1">Belongs to the PPR family. P subfamily.</text>
</comment>
<dbReference type="FunCoup" id="A0A1Q3C9H8">
    <property type="interactions" value="993"/>
</dbReference>
<dbReference type="Pfam" id="PF13041">
    <property type="entry name" value="PPR_2"/>
    <property type="match status" value="1"/>
</dbReference>
<evidence type="ECO:0000313" key="6">
    <source>
        <dbReference type="EMBL" id="GAV76772.1"/>
    </source>
</evidence>
<dbReference type="Pfam" id="PF17177">
    <property type="entry name" value="PPR_long"/>
    <property type="match status" value="1"/>
</dbReference>
<evidence type="ECO:0000256" key="2">
    <source>
        <dbReference type="ARBA" id="ARBA00022737"/>
    </source>
</evidence>
<dbReference type="PANTHER" id="PTHR47447">
    <property type="entry name" value="OS03G0856100 PROTEIN"/>
    <property type="match status" value="1"/>
</dbReference>
<feature type="repeat" description="PPR" evidence="3">
    <location>
        <begin position="126"/>
        <end position="160"/>
    </location>
</feature>
<evidence type="ECO:0000256" key="3">
    <source>
        <dbReference type="PROSITE-ProRule" id="PRU00708"/>
    </source>
</evidence>
<dbReference type="AlphaFoldDB" id="A0A1Q3C9H8"/>
<keyword evidence="7" id="KW-1185">Reference proteome</keyword>
<dbReference type="Proteomes" id="UP000187406">
    <property type="component" value="Unassembled WGS sequence"/>
</dbReference>
<dbReference type="SUPFAM" id="SSF48452">
    <property type="entry name" value="TPR-like"/>
    <property type="match status" value="1"/>
</dbReference>
<gene>
    <name evidence="6" type="ORF">CFOL_v3_20245</name>
</gene>
<dbReference type="InterPro" id="IPR002885">
    <property type="entry name" value="PPR_rpt"/>
</dbReference>
<dbReference type="NCBIfam" id="TIGR00756">
    <property type="entry name" value="PPR"/>
    <property type="match status" value="6"/>
</dbReference>
<feature type="repeat" description="PPR" evidence="3">
    <location>
        <begin position="487"/>
        <end position="521"/>
    </location>
</feature>
<feature type="repeat" description="PPR" evidence="3">
    <location>
        <begin position="196"/>
        <end position="230"/>
    </location>
</feature>
<comment type="caution">
    <text evidence="6">The sequence shown here is derived from an EMBL/GenBank/DDBJ whole genome shotgun (WGS) entry which is preliminary data.</text>
</comment>
<dbReference type="PROSITE" id="PS51375">
    <property type="entry name" value="PPR"/>
    <property type="match status" value="6"/>
</dbReference>
<protein>
    <submittedName>
        <fullName evidence="6">PPR domain-containing protein/PPR_2 domain-containing protein</fullName>
    </submittedName>
</protein>
<proteinExistence type="inferred from homology"/>
<feature type="domain" description="PROP1-like PPR" evidence="5">
    <location>
        <begin position="148"/>
        <end position="295"/>
    </location>
</feature>
<accession>A0A1Q3C9H8</accession>
<feature type="region of interest" description="Disordered" evidence="4">
    <location>
        <begin position="28"/>
        <end position="51"/>
    </location>
</feature>
<evidence type="ECO:0000256" key="1">
    <source>
        <dbReference type="ARBA" id="ARBA00007626"/>
    </source>
</evidence>
<keyword evidence="2" id="KW-0677">Repeat</keyword>
<dbReference type="STRING" id="3775.A0A1Q3C9H8"/>
<sequence>MLGFYASHRVLKKPSKTCIKCMHSLHKSKPQKPISNKFTKKSKKPQSKNQNVVVEPPKVYMRDTISNIHKILKYSTWDSAQNQLEKLPISKWDSYTINQVLKTHPPMEKAWLFFNWASHINGFKHDQFTCTTMMDIFGEAKRVSSMKHVFKLMQEKGIKVDTVTYTSLMHWLSKSADVEEAIKVWEEMKDKGCYPTVVSYTAYMKILFDDGRAKEASDVYKEMIQSGISPNCHTYTVLMEYLAGSGKYEEALEIFNKMQEAAVKPDKATCNILVEKCCKAGETKTMIQILHYMKENGLVLRYPIFMEALKTLNVSGESDALLRQVNPHISLESISDEDVDPIATGADDPSNLDRGLIVILLKKHNLVAVNHLLAGMVDKNLKLDSVTISTIIEVNCAHHKRDDALLAFQYSINMDIKLRRTAYLALIGILIRTNTFPKVVEIVKEMTKAGHSLGVYTRALLIYRLGCARRPVCAAKIFSLLPDDQKCTATYTALIGVHFAAGSANKALKTYKSMQRTGKHPSLGTYNVLLSGLEISGRFSEAETCRKEKKNLQNNGRSDETVSMDEKICDILFAGDMVS</sequence>
<dbReference type="OrthoDB" id="185373at2759"/>
<dbReference type="InterPro" id="IPR011990">
    <property type="entry name" value="TPR-like_helical_dom_sf"/>
</dbReference>
<evidence type="ECO:0000313" key="7">
    <source>
        <dbReference type="Proteomes" id="UP000187406"/>
    </source>
</evidence>
<dbReference type="Gene3D" id="1.25.40.10">
    <property type="entry name" value="Tetratricopeptide repeat domain"/>
    <property type="match status" value="4"/>
</dbReference>